<dbReference type="PANTHER" id="PTHR13448:SF14">
    <property type="entry name" value="F26K24.17 PROTEIN"/>
    <property type="match status" value="1"/>
</dbReference>
<proteinExistence type="predicted"/>
<dbReference type="PANTHER" id="PTHR13448">
    <property type="entry name" value="TRANSMEMBRANE PROTEIN 214"/>
    <property type="match status" value="1"/>
</dbReference>
<name>A0ABQ8CQT1_BRANA</name>
<organism evidence="1 2">
    <name type="scientific">Brassica napus</name>
    <name type="common">Rape</name>
    <dbReference type="NCBI Taxonomy" id="3708"/>
    <lineage>
        <taxon>Eukaryota</taxon>
        <taxon>Viridiplantae</taxon>
        <taxon>Streptophyta</taxon>
        <taxon>Embryophyta</taxon>
        <taxon>Tracheophyta</taxon>
        <taxon>Spermatophyta</taxon>
        <taxon>Magnoliopsida</taxon>
        <taxon>eudicotyledons</taxon>
        <taxon>Gunneridae</taxon>
        <taxon>Pentapetalae</taxon>
        <taxon>rosids</taxon>
        <taxon>malvids</taxon>
        <taxon>Brassicales</taxon>
        <taxon>Brassicaceae</taxon>
        <taxon>Brassiceae</taxon>
        <taxon>Brassica</taxon>
    </lineage>
</organism>
<comment type="caution">
    <text evidence="1">The sequence shown here is derived from an EMBL/GenBank/DDBJ whole genome shotgun (WGS) entry which is preliminary data.</text>
</comment>
<sequence>FVKLVSLIKQVPSSHVPEPVNKTSVDWINQRPIEALGAFALWAFDCGKGGKKGAQHTSSKSQVAVFVALAMVLRRKPDALSNVLPTCPTLREKPEYQGQDKLPVIVWMMAQVVIGNPVLAKEATSLAVTENIDCCKHWENVYKEILDASEWKEHSVKISSSPSNALTLNGTMKSFRLKNEDAITEGTANAAAAVLYSNHEATTELKNLVDSQQKSFFLCS</sequence>
<feature type="non-terminal residue" evidence="1">
    <location>
        <position position="1"/>
    </location>
</feature>
<dbReference type="Proteomes" id="UP000824890">
    <property type="component" value="Unassembled WGS sequence"/>
</dbReference>
<evidence type="ECO:0000313" key="1">
    <source>
        <dbReference type="EMBL" id="KAH0919430.1"/>
    </source>
</evidence>
<dbReference type="InterPro" id="IPR019308">
    <property type="entry name" value="TMEM214"/>
</dbReference>
<reference evidence="1 2" key="1">
    <citation type="submission" date="2021-05" db="EMBL/GenBank/DDBJ databases">
        <title>Genome Assembly of Synthetic Allotetraploid Brassica napus Reveals Homoeologous Exchanges between Subgenomes.</title>
        <authorList>
            <person name="Davis J.T."/>
        </authorList>
    </citation>
    <scope>NUCLEOTIDE SEQUENCE [LARGE SCALE GENOMIC DNA]</scope>
    <source>
        <strain evidence="2">cv. Da-Ae</strain>
        <tissue evidence="1">Seedling</tissue>
    </source>
</reference>
<gene>
    <name evidence="1" type="ORF">HID58_027090</name>
</gene>
<protein>
    <submittedName>
        <fullName evidence="1">Uncharacterized protein</fullName>
    </submittedName>
</protein>
<keyword evidence="2" id="KW-1185">Reference proteome</keyword>
<evidence type="ECO:0000313" key="2">
    <source>
        <dbReference type="Proteomes" id="UP000824890"/>
    </source>
</evidence>
<accession>A0ABQ8CQT1</accession>
<dbReference type="EMBL" id="JAGKQM010000007">
    <property type="protein sequence ID" value="KAH0919430.1"/>
    <property type="molecule type" value="Genomic_DNA"/>
</dbReference>